<comment type="caution">
    <text evidence="1">The sequence shown here is derived from an EMBL/GenBank/DDBJ whole genome shotgun (WGS) entry which is preliminary data.</text>
</comment>
<gene>
    <name evidence="1" type="ORF">EMO91_09315</name>
</gene>
<dbReference type="AlphaFoldDB" id="A0A5M9ZIA3"/>
<accession>A0A5M9ZIA3</accession>
<organism evidence="1 2">
    <name type="scientific">Bifidobacterium myosotis</name>
    <dbReference type="NCBI Taxonomy" id="1630166"/>
    <lineage>
        <taxon>Bacteria</taxon>
        <taxon>Bacillati</taxon>
        <taxon>Actinomycetota</taxon>
        <taxon>Actinomycetes</taxon>
        <taxon>Bifidobacteriales</taxon>
        <taxon>Bifidobacteriaceae</taxon>
        <taxon>Bifidobacterium</taxon>
    </lineage>
</organism>
<name>A0A5M9ZIA3_9BIFI</name>
<protein>
    <submittedName>
        <fullName evidence="1">Uncharacterized protein</fullName>
    </submittedName>
</protein>
<sequence length="75" mass="9040">MPDIIDFTVTTMYATYRVRAYPYHETRDVIAYAAKIEYVRNGEFIDHMYFFDSLIELDAWVDRTMRTFQQELITA</sequence>
<evidence type="ECO:0000313" key="2">
    <source>
        <dbReference type="Proteomes" id="UP000410049"/>
    </source>
</evidence>
<proteinExistence type="predicted"/>
<dbReference type="Proteomes" id="UP000410049">
    <property type="component" value="Unassembled WGS sequence"/>
</dbReference>
<evidence type="ECO:0000313" key="1">
    <source>
        <dbReference type="EMBL" id="KAA8827238.1"/>
    </source>
</evidence>
<dbReference type="EMBL" id="RZUH01000007">
    <property type="protein sequence ID" value="KAA8827238.1"/>
    <property type="molecule type" value="Genomic_DNA"/>
</dbReference>
<reference evidence="1 2" key="1">
    <citation type="journal article" date="2019" name="Syst. Appl. Microbiol.">
        <title>Characterization of Bifidobacterium species in feaces of the Egyptian fruit bat: Description of B. vespertilionis sp. nov. and B. rousetti sp. nov.</title>
        <authorList>
            <person name="Modesto M."/>
            <person name="Satti M."/>
            <person name="Watanabe K."/>
            <person name="Puglisi E."/>
            <person name="Morelli L."/>
            <person name="Huang C.-H."/>
            <person name="Liou J.-S."/>
            <person name="Miyashita M."/>
            <person name="Tamura T."/>
            <person name="Saito S."/>
            <person name="Mori K."/>
            <person name="Huang L."/>
            <person name="Sciavilla P."/>
            <person name="Sandri C."/>
            <person name="Spiezio C."/>
            <person name="Vitali F."/>
            <person name="Cavalieri D."/>
            <person name="Perpetuini G."/>
            <person name="Tofalo R."/>
            <person name="Bonetti A."/>
            <person name="Arita M."/>
            <person name="Mattarelli P."/>
        </authorList>
    </citation>
    <scope>NUCLEOTIDE SEQUENCE [LARGE SCALE GENOMIC DNA]</scope>
    <source>
        <strain evidence="1 2">RST17</strain>
    </source>
</reference>
<dbReference type="RefSeq" id="WP_150379707.1">
    <property type="nucleotide sequence ID" value="NZ_RZUH01000007.1"/>
</dbReference>